<dbReference type="AlphaFoldDB" id="A0AA40C276"/>
<feature type="compositionally biased region" description="Low complexity" evidence="1">
    <location>
        <begin position="150"/>
        <end position="174"/>
    </location>
</feature>
<feature type="region of interest" description="Disordered" evidence="1">
    <location>
        <begin position="144"/>
        <end position="188"/>
    </location>
</feature>
<name>A0AA40C276_9PEZI</name>
<dbReference type="EMBL" id="JAULSU010000003">
    <property type="protein sequence ID" value="KAK0622340.1"/>
    <property type="molecule type" value="Genomic_DNA"/>
</dbReference>
<sequence length="503" mass="56368">MNKPGNEDLGWTPSSTLTHDATSRFFPTPDLLLCLAEQASPLSARPSALQLPNQTLKTGYQRNLSHLCLTNHALHAVLTPPLYSHLNLYIGDILRFRLDTNPHLHHTHTLTVQYPRSLVTLAHQQAFTQLLSHTPNLQSLQIDSRRDGRSPLQQLLSSPLRASSSPISETHPSSLTQIPLPTSPPFTRQRHITLLNPPEDYTAKNPESRRPFAPLFLALCLTYAKRGEGAAPLRLKALVVAWRDPPSINGEKAWKEWVDTVGVMVDFGVLEVLRLGNTSVGEDPQTRCDLLPALISDLVPRLRLLIVPKYTPLVHDWAVNLEPEFARQVGLRYVNKVELKGGTGLTMADLFMEKRPCELRMVKLELDVEEARGYKILEIFERLAATNSSTLQLLDLQGLRLDTSTRETLVNLVSKLVCVREIRILNFVGLHRGEELSLVTRLARSQATLQNVVLSSRGYHVLRRHGGSEVLGIHELDTDGICQRGLELCQWGWPSIPFTISRS</sequence>
<comment type="caution">
    <text evidence="2">The sequence shown here is derived from an EMBL/GenBank/DDBJ whole genome shotgun (WGS) entry which is preliminary data.</text>
</comment>
<evidence type="ECO:0000256" key="1">
    <source>
        <dbReference type="SAM" id="MobiDB-lite"/>
    </source>
</evidence>
<organism evidence="2 3">
    <name type="scientific">Immersiella caudata</name>
    <dbReference type="NCBI Taxonomy" id="314043"/>
    <lineage>
        <taxon>Eukaryota</taxon>
        <taxon>Fungi</taxon>
        <taxon>Dikarya</taxon>
        <taxon>Ascomycota</taxon>
        <taxon>Pezizomycotina</taxon>
        <taxon>Sordariomycetes</taxon>
        <taxon>Sordariomycetidae</taxon>
        <taxon>Sordariales</taxon>
        <taxon>Lasiosphaeriaceae</taxon>
        <taxon>Immersiella</taxon>
    </lineage>
</organism>
<dbReference type="Proteomes" id="UP001175000">
    <property type="component" value="Unassembled WGS sequence"/>
</dbReference>
<reference evidence="2" key="1">
    <citation type="submission" date="2023-06" db="EMBL/GenBank/DDBJ databases">
        <title>Genome-scale phylogeny and comparative genomics of the fungal order Sordariales.</title>
        <authorList>
            <consortium name="Lawrence Berkeley National Laboratory"/>
            <person name="Hensen N."/>
            <person name="Bonometti L."/>
            <person name="Westerberg I."/>
            <person name="Brannstrom I.O."/>
            <person name="Guillou S."/>
            <person name="Cros-Aarteil S."/>
            <person name="Calhoun S."/>
            <person name="Haridas S."/>
            <person name="Kuo A."/>
            <person name="Mondo S."/>
            <person name="Pangilinan J."/>
            <person name="Riley R."/>
            <person name="Labutti K."/>
            <person name="Andreopoulos B."/>
            <person name="Lipzen A."/>
            <person name="Chen C."/>
            <person name="Yanf M."/>
            <person name="Daum C."/>
            <person name="Ng V."/>
            <person name="Clum A."/>
            <person name="Steindorff A."/>
            <person name="Ohm R."/>
            <person name="Martin F."/>
            <person name="Silar P."/>
            <person name="Natvig D."/>
            <person name="Lalanne C."/>
            <person name="Gautier V."/>
            <person name="Ament-Velasquez S.L."/>
            <person name="Kruys A."/>
            <person name="Hutchinson M.I."/>
            <person name="Powell A.J."/>
            <person name="Barry K."/>
            <person name="Miller A.N."/>
            <person name="Grigoriev I.V."/>
            <person name="Debuchy R."/>
            <person name="Gladieux P."/>
            <person name="Thoren M.H."/>
            <person name="Johannesson H."/>
        </authorList>
    </citation>
    <scope>NUCLEOTIDE SEQUENCE</scope>
    <source>
        <strain evidence="2">CBS 606.72</strain>
    </source>
</reference>
<keyword evidence="3" id="KW-1185">Reference proteome</keyword>
<accession>A0AA40C276</accession>
<evidence type="ECO:0000313" key="3">
    <source>
        <dbReference type="Proteomes" id="UP001175000"/>
    </source>
</evidence>
<proteinExistence type="predicted"/>
<protein>
    <submittedName>
        <fullName evidence="2">Uncharacterized protein</fullName>
    </submittedName>
</protein>
<gene>
    <name evidence="2" type="ORF">B0T14DRAFT_601127</name>
</gene>
<evidence type="ECO:0000313" key="2">
    <source>
        <dbReference type="EMBL" id="KAK0622340.1"/>
    </source>
</evidence>